<dbReference type="InterPro" id="IPR015421">
    <property type="entry name" value="PyrdxlP-dep_Trfase_major"/>
</dbReference>
<comment type="similarity">
    <text evidence="3">Belongs to the class-V pyridoxal-phosphate-dependent aminotransferase family.</text>
</comment>
<keyword evidence="2" id="KW-0663">Pyridoxal phosphate</keyword>
<evidence type="ECO:0000256" key="4">
    <source>
        <dbReference type="RuleBase" id="RU004504"/>
    </source>
</evidence>
<dbReference type="Proteomes" id="UP000199452">
    <property type="component" value="Unassembled WGS sequence"/>
</dbReference>
<comment type="cofactor">
    <cofactor evidence="1 4">
        <name>pyridoxal 5'-phosphate</name>
        <dbReference type="ChEBI" id="CHEBI:597326"/>
    </cofactor>
</comment>
<evidence type="ECO:0000259" key="5">
    <source>
        <dbReference type="Pfam" id="PF00266"/>
    </source>
</evidence>
<dbReference type="EMBL" id="FMYP01000011">
    <property type="protein sequence ID" value="SDB94379.1"/>
    <property type="molecule type" value="Genomic_DNA"/>
</dbReference>
<keyword evidence="7" id="KW-1185">Reference proteome</keyword>
<dbReference type="Pfam" id="PF00266">
    <property type="entry name" value="Aminotran_5"/>
    <property type="match status" value="1"/>
</dbReference>
<evidence type="ECO:0000256" key="2">
    <source>
        <dbReference type="ARBA" id="ARBA00022898"/>
    </source>
</evidence>
<dbReference type="InterPro" id="IPR000192">
    <property type="entry name" value="Aminotrans_V_dom"/>
</dbReference>
<protein>
    <submittedName>
        <fullName evidence="6">Cysteine desulfurase family protein</fullName>
    </submittedName>
</protein>
<reference evidence="6 7" key="1">
    <citation type="submission" date="2016-09" db="EMBL/GenBank/DDBJ databases">
        <authorList>
            <person name="Capua I."/>
            <person name="De Benedictis P."/>
            <person name="Joannis T."/>
            <person name="Lombin L.H."/>
            <person name="Cattoli G."/>
        </authorList>
    </citation>
    <scope>NUCLEOTIDE SEQUENCE [LARGE SCALE GENOMIC DNA]</scope>
    <source>
        <strain evidence="6 7">A7P-90m</strain>
    </source>
</reference>
<gene>
    <name evidence="6" type="ORF">SAMN05216323_101162</name>
</gene>
<dbReference type="Gene3D" id="3.40.640.10">
    <property type="entry name" value="Type I PLP-dependent aspartate aminotransferase-like (Major domain)"/>
    <property type="match status" value="1"/>
</dbReference>
<proteinExistence type="inferred from homology"/>
<evidence type="ECO:0000256" key="3">
    <source>
        <dbReference type="RuleBase" id="RU004075"/>
    </source>
</evidence>
<name>A0A1G6HJE3_9BACT</name>
<accession>A0A1G6HJE3</accession>
<sequence>MDSYLRYFDNSATSFPKPPEVKEYICNYLASGGTYGRGAYPRIIEATSMVEEAREKICNILSAQKPENVVFTSGSTEAINTILYGLHLIDKVILVSPLEHNAVMRPIQALSLKQNTKYLVLEHYSDGTINVERIKSQLSQNVALVVVNHQSNVNGVIQPIEAIKREIGIIPILVDASQSMGTVSINVDKDNLDFVAFTGHKGLMGPTGTGGFYLANPALISPLLYGGTGSNSDSFELPEAMPDKFQAGTPNLLGLSGLLGALNARVERRHTKEDYLSLLQSVRNIKNIDCFSGNNPDQIGEVFSFRIVNENPGITAHKLYSEFGIETRSGLHCAPLAHKTLGSFPTGLVRISLSPYHTTNDLGFLLLALKHLAK</sequence>
<evidence type="ECO:0000313" key="6">
    <source>
        <dbReference type="EMBL" id="SDB94379.1"/>
    </source>
</evidence>
<dbReference type="Gene3D" id="3.90.1150.10">
    <property type="entry name" value="Aspartate Aminotransferase, domain 1"/>
    <property type="match status" value="1"/>
</dbReference>
<evidence type="ECO:0000256" key="1">
    <source>
        <dbReference type="ARBA" id="ARBA00001933"/>
    </source>
</evidence>
<dbReference type="RefSeq" id="WP_092436369.1">
    <property type="nucleotide sequence ID" value="NZ_FMYP01000011.1"/>
</dbReference>
<dbReference type="InterPro" id="IPR015424">
    <property type="entry name" value="PyrdxlP-dep_Trfase"/>
</dbReference>
<dbReference type="PANTHER" id="PTHR43586">
    <property type="entry name" value="CYSTEINE DESULFURASE"/>
    <property type="match status" value="1"/>
</dbReference>
<dbReference type="OrthoDB" id="9804366at2"/>
<dbReference type="InterPro" id="IPR020578">
    <property type="entry name" value="Aminotrans_V_PyrdxlP_BS"/>
</dbReference>
<dbReference type="SUPFAM" id="SSF53383">
    <property type="entry name" value="PLP-dependent transferases"/>
    <property type="match status" value="1"/>
</dbReference>
<dbReference type="PANTHER" id="PTHR43586:SF4">
    <property type="entry name" value="ISOPENICILLIN N EPIMERASE"/>
    <property type="match status" value="1"/>
</dbReference>
<dbReference type="STRING" id="1640674.SAMN05216323_101162"/>
<organism evidence="6 7">
    <name type="scientific">Williamwhitmania taraxaci</name>
    <dbReference type="NCBI Taxonomy" id="1640674"/>
    <lineage>
        <taxon>Bacteria</taxon>
        <taxon>Pseudomonadati</taxon>
        <taxon>Bacteroidota</taxon>
        <taxon>Bacteroidia</taxon>
        <taxon>Bacteroidales</taxon>
        <taxon>Williamwhitmaniaceae</taxon>
        <taxon>Williamwhitmania</taxon>
    </lineage>
</organism>
<evidence type="ECO:0000313" key="7">
    <source>
        <dbReference type="Proteomes" id="UP000199452"/>
    </source>
</evidence>
<dbReference type="InterPro" id="IPR015422">
    <property type="entry name" value="PyrdxlP-dep_Trfase_small"/>
</dbReference>
<dbReference type="PROSITE" id="PS00595">
    <property type="entry name" value="AA_TRANSFER_CLASS_5"/>
    <property type="match status" value="1"/>
</dbReference>
<feature type="domain" description="Aminotransferase class V" evidence="5">
    <location>
        <begin position="7"/>
        <end position="362"/>
    </location>
</feature>
<dbReference type="AlphaFoldDB" id="A0A1G6HJE3"/>